<dbReference type="PRINTS" id="PR01005">
    <property type="entry name" value="FLGHOOKAP1"/>
</dbReference>
<keyword evidence="11" id="KW-0966">Cell projection</keyword>
<dbReference type="RefSeq" id="WP_284057111.1">
    <property type="nucleotide sequence ID" value="NZ_JAMSLR010000005.1"/>
</dbReference>
<evidence type="ECO:0000256" key="6">
    <source>
        <dbReference type="ARBA" id="ARBA00023143"/>
    </source>
</evidence>
<dbReference type="AlphaFoldDB" id="A0AA41WCB8"/>
<dbReference type="Proteomes" id="UP001165306">
    <property type="component" value="Unassembled WGS sequence"/>
</dbReference>
<reference evidence="11" key="1">
    <citation type="submission" date="2022-06" db="EMBL/GenBank/DDBJ databases">
        <title>CFH 74404 Thermomicrobiaceae sp.</title>
        <authorList>
            <person name="Ming H."/>
            <person name="Li W.-J."/>
            <person name="Zhao Z."/>
        </authorList>
    </citation>
    <scope>NUCLEOTIDE SEQUENCE</scope>
    <source>
        <strain evidence="11">CFH 74404</strain>
    </source>
</reference>
<evidence type="ECO:0000256" key="1">
    <source>
        <dbReference type="ARBA" id="ARBA00004365"/>
    </source>
</evidence>
<evidence type="ECO:0000256" key="4">
    <source>
        <dbReference type="ARBA" id="ARBA00016244"/>
    </source>
</evidence>
<dbReference type="SUPFAM" id="SSF64518">
    <property type="entry name" value="Phase 1 flagellin"/>
    <property type="match status" value="1"/>
</dbReference>
<dbReference type="Pfam" id="PF06429">
    <property type="entry name" value="Flg_bbr_C"/>
    <property type="match status" value="1"/>
</dbReference>
<accession>A0AA41WCB8</accession>
<evidence type="ECO:0000256" key="5">
    <source>
        <dbReference type="ARBA" id="ARBA00022525"/>
    </source>
</evidence>
<organism evidence="11 12">
    <name type="scientific">Thermalbibacter longus</name>
    <dbReference type="NCBI Taxonomy" id="2951981"/>
    <lineage>
        <taxon>Bacteria</taxon>
        <taxon>Pseudomonadati</taxon>
        <taxon>Thermomicrobiota</taxon>
        <taxon>Thermomicrobia</taxon>
        <taxon>Thermomicrobiales</taxon>
        <taxon>Thermomicrobiaceae</taxon>
        <taxon>Thermalbibacter</taxon>
    </lineage>
</organism>
<evidence type="ECO:0000256" key="3">
    <source>
        <dbReference type="ARBA" id="ARBA00009677"/>
    </source>
</evidence>
<dbReference type="GO" id="GO:0044780">
    <property type="term" value="P:bacterial-type flagellum assembly"/>
    <property type="evidence" value="ECO:0007669"/>
    <property type="project" value="InterPro"/>
</dbReference>
<dbReference type="InterPro" id="IPR002371">
    <property type="entry name" value="FlgK"/>
</dbReference>
<gene>
    <name evidence="7 11" type="primary">flgK</name>
    <name evidence="11" type="ORF">NET02_09255</name>
</gene>
<dbReference type="NCBIfam" id="TIGR02492">
    <property type="entry name" value="flgK_ends"/>
    <property type="match status" value="1"/>
</dbReference>
<dbReference type="Pfam" id="PF22638">
    <property type="entry name" value="FlgK_D1"/>
    <property type="match status" value="1"/>
</dbReference>
<dbReference type="EMBL" id="JAMSLR010000005">
    <property type="protein sequence ID" value="MCM8749332.1"/>
    <property type="molecule type" value="Genomic_DNA"/>
</dbReference>
<sequence length="468" mass="50132">MSFRALETAYRGLISQQRAVDTSNHNVANANTPGFSRQRVLFTPTAPYTVPAFNRSALAGQVGTGATVAAITRVREYVFDFQLRVQSEALGDASTRVATYTQLEGIFNEPGENGLGALLDRFWRAWQAVTNQPEDLAARASLVQESTTLAANINRIRQQLGQLQEDLVQKLTLQTGEVNSIAERVAALNAQITAAIATGQNPNDLADQRDLLLDQLAQFTGVTARTLPNGAVNLYLGGYPLVDQDQSFALEVVISGGTASIAWQASGSAAAIQRGSLTALLDLHNTVVPGLLAQAESIRDALANEVNALHQTGYGLTDTLPPPRGRDFFEILPSGDLRVNPALVSDPALIAASSAPGAPGNNDVARQIADLRYALVMNSNTATVNDFYNALIAELGGDSRQARVAKENQETLVQAIDRQRQEISAVSIDEEMANLVKFQHAYQAAARAITAVDEMLDRIINGMGIVGR</sequence>
<dbReference type="Pfam" id="PF00460">
    <property type="entry name" value="Flg_bb_rod"/>
    <property type="match status" value="1"/>
</dbReference>
<dbReference type="GO" id="GO:0005198">
    <property type="term" value="F:structural molecule activity"/>
    <property type="evidence" value="ECO:0007669"/>
    <property type="project" value="UniProtKB-UniRule"/>
</dbReference>
<dbReference type="GO" id="GO:0009424">
    <property type="term" value="C:bacterial-type flagellum hook"/>
    <property type="evidence" value="ECO:0007669"/>
    <property type="project" value="UniProtKB-UniRule"/>
</dbReference>
<protein>
    <recommendedName>
        <fullName evidence="4 7">Flagellar hook-associated protein 1</fullName>
        <shortName evidence="7">HAP1</shortName>
    </recommendedName>
</protein>
<keyword evidence="6 7" id="KW-0975">Bacterial flagellum</keyword>
<evidence type="ECO:0000256" key="7">
    <source>
        <dbReference type="RuleBase" id="RU362065"/>
    </source>
</evidence>
<keyword evidence="11" id="KW-0282">Flagellum</keyword>
<dbReference type="PANTHER" id="PTHR30033:SF1">
    <property type="entry name" value="FLAGELLAR HOOK-ASSOCIATED PROTEIN 1"/>
    <property type="match status" value="1"/>
</dbReference>
<comment type="caution">
    <text evidence="11">The sequence shown here is derived from an EMBL/GenBank/DDBJ whole genome shotgun (WGS) entry which is preliminary data.</text>
</comment>
<dbReference type="PANTHER" id="PTHR30033">
    <property type="entry name" value="FLAGELLAR HOOK-ASSOCIATED PROTEIN 1"/>
    <property type="match status" value="1"/>
</dbReference>
<comment type="similarity">
    <text evidence="3 7">Belongs to the flagella basal body rod proteins family.</text>
</comment>
<dbReference type="GO" id="GO:0005576">
    <property type="term" value="C:extracellular region"/>
    <property type="evidence" value="ECO:0007669"/>
    <property type="project" value="UniProtKB-SubCell"/>
</dbReference>
<feature type="domain" description="Flagellar basal body rod protein N-terminal" evidence="8">
    <location>
        <begin position="6"/>
        <end position="35"/>
    </location>
</feature>
<keyword evidence="11" id="KW-0969">Cilium</keyword>
<dbReference type="InterPro" id="IPR053927">
    <property type="entry name" value="FlgK_helical"/>
</dbReference>
<evidence type="ECO:0000256" key="2">
    <source>
        <dbReference type="ARBA" id="ARBA00004613"/>
    </source>
</evidence>
<evidence type="ECO:0000259" key="8">
    <source>
        <dbReference type="Pfam" id="PF00460"/>
    </source>
</evidence>
<feature type="domain" description="Flagellar hook-associated protein FlgK helical" evidence="10">
    <location>
        <begin position="101"/>
        <end position="329"/>
    </location>
</feature>
<comment type="subcellular location">
    <subcellularLocation>
        <location evidence="1 7">Bacterial flagellum</location>
    </subcellularLocation>
    <subcellularLocation>
        <location evidence="2 7">Secreted</location>
    </subcellularLocation>
</comment>
<keyword evidence="12" id="KW-1185">Reference proteome</keyword>
<dbReference type="InterPro" id="IPR010930">
    <property type="entry name" value="Flg_bb/hook_C_dom"/>
</dbReference>
<proteinExistence type="inferred from homology"/>
<feature type="domain" description="Flagellar basal-body/hook protein C-terminal" evidence="9">
    <location>
        <begin position="421"/>
        <end position="461"/>
    </location>
</feature>
<evidence type="ECO:0000259" key="10">
    <source>
        <dbReference type="Pfam" id="PF22638"/>
    </source>
</evidence>
<evidence type="ECO:0000313" key="12">
    <source>
        <dbReference type="Proteomes" id="UP001165306"/>
    </source>
</evidence>
<evidence type="ECO:0000313" key="11">
    <source>
        <dbReference type="EMBL" id="MCM8749332.1"/>
    </source>
</evidence>
<name>A0AA41WCB8_9BACT</name>
<evidence type="ECO:0000259" key="9">
    <source>
        <dbReference type="Pfam" id="PF06429"/>
    </source>
</evidence>
<keyword evidence="5 7" id="KW-0964">Secreted</keyword>
<dbReference type="InterPro" id="IPR001444">
    <property type="entry name" value="Flag_bb_rod_N"/>
</dbReference>